<accession>A0A818M7L7</accession>
<dbReference type="SUPFAM" id="SSF47473">
    <property type="entry name" value="EF-hand"/>
    <property type="match status" value="1"/>
</dbReference>
<reference evidence="8" key="1">
    <citation type="submission" date="2021-02" db="EMBL/GenBank/DDBJ databases">
        <authorList>
            <person name="Nowell W R."/>
        </authorList>
    </citation>
    <scope>NUCLEOTIDE SEQUENCE</scope>
</reference>
<evidence type="ECO:0000313" key="8">
    <source>
        <dbReference type="EMBL" id="CAF3576648.1"/>
    </source>
</evidence>
<dbReference type="PROSITE" id="PS50222">
    <property type="entry name" value="EF_HAND_2"/>
    <property type="match status" value="2"/>
</dbReference>
<dbReference type="GO" id="GO:0005509">
    <property type="term" value="F:calcium ion binding"/>
    <property type="evidence" value="ECO:0007669"/>
    <property type="project" value="InterPro"/>
</dbReference>
<evidence type="ECO:0000256" key="5">
    <source>
        <dbReference type="ARBA" id="ARBA00022837"/>
    </source>
</evidence>
<organism evidence="8 9">
    <name type="scientific">Rotaria sordida</name>
    <dbReference type="NCBI Taxonomy" id="392033"/>
    <lineage>
        <taxon>Eukaryota</taxon>
        <taxon>Metazoa</taxon>
        <taxon>Spiralia</taxon>
        <taxon>Gnathifera</taxon>
        <taxon>Rotifera</taxon>
        <taxon>Eurotatoria</taxon>
        <taxon>Bdelloidea</taxon>
        <taxon>Philodinida</taxon>
        <taxon>Philodinidae</taxon>
        <taxon>Rotaria</taxon>
    </lineage>
</organism>
<dbReference type="Pfam" id="PF13833">
    <property type="entry name" value="EF-hand_8"/>
    <property type="match status" value="1"/>
</dbReference>
<dbReference type="Proteomes" id="UP000663823">
    <property type="component" value="Unassembled WGS sequence"/>
</dbReference>
<dbReference type="PANTHER" id="PTHR23055">
    <property type="entry name" value="CALCIUM BINDING PROTEINS"/>
    <property type="match status" value="1"/>
</dbReference>
<gene>
    <name evidence="8" type="ORF">OTI717_LOCUS5591</name>
</gene>
<keyword evidence="6" id="KW-0449">Lipoprotein</keyword>
<dbReference type="InterPro" id="IPR018247">
    <property type="entry name" value="EF_Hand_1_Ca_BS"/>
</dbReference>
<dbReference type="InterPro" id="IPR028846">
    <property type="entry name" value="Recoverin"/>
</dbReference>
<sequence>MGNQQNSSTLTEKKIEVLMKTSGKTENEIRQWYNEFCAENNNIDRMNKRQFQIYYTKLKKNPNLDKITDHIFRAFDLDHSGTIDFQEFLIAYIITTTGSKQQKFEYVFEVYDIDDNQLIDKKEARKILSILCRIFGLSEDDAKAYTDTLMLTFDTNNDKVLTRSEFINGCLYDSTLGHMLDPFTV</sequence>
<dbReference type="Gene3D" id="1.10.238.10">
    <property type="entry name" value="EF-hand"/>
    <property type="match status" value="1"/>
</dbReference>
<dbReference type="InterPro" id="IPR002048">
    <property type="entry name" value="EF_hand_dom"/>
</dbReference>
<evidence type="ECO:0000256" key="1">
    <source>
        <dbReference type="ARBA" id="ARBA00006049"/>
    </source>
</evidence>
<dbReference type="InterPro" id="IPR011992">
    <property type="entry name" value="EF-hand-dom_pair"/>
</dbReference>
<evidence type="ECO:0000256" key="3">
    <source>
        <dbReference type="ARBA" id="ARBA00022723"/>
    </source>
</evidence>
<evidence type="ECO:0000313" key="9">
    <source>
        <dbReference type="Proteomes" id="UP000663823"/>
    </source>
</evidence>
<feature type="domain" description="EF-hand" evidence="7">
    <location>
        <begin position="63"/>
        <end position="98"/>
    </location>
</feature>
<dbReference type="PANTHER" id="PTHR23055:SF178">
    <property type="entry name" value="NEUROCALCIN HOMOLOG"/>
    <property type="match status" value="1"/>
</dbReference>
<dbReference type="SMART" id="SM00054">
    <property type="entry name" value="EFh"/>
    <property type="match status" value="3"/>
</dbReference>
<protein>
    <recommendedName>
        <fullName evidence="7">EF-hand domain-containing protein</fullName>
    </recommendedName>
</protein>
<dbReference type="EMBL" id="CAJOAX010000370">
    <property type="protein sequence ID" value="CAF3576648.1"/>
    <property type="molecule type" value="Genomic_DNA"/>
</dbReference>
<dbReference type="PRINTS" id="PR00450">
    <property type="entry name" value="RECOVERIN"/>
</dbReference>
<feature type="domain" description="EF-hand" evidence="7">
    <location>
        <begin position="99"/>
        <end position="134"/>
    </location>
</feature>
<proteinExistence type="inferred from homology"/>
<keyword evidence="3" id="KW-0479">Metal-binding</keyword>
<name>A0A818M7L7_9BILA</name>
<comment type="similarity">
    <text evidence="1">Belongs to the recoverin family.</text>
</comment>
<keyword evidence="2" id="KW-0519">Myristate</keyword>
<dbReference type="PROSITE" id="PS00018">
    <property type="entry name" value="EF_HAND_1"/>
    <property type="match status" value="2"/>
</dbReference>
<keyword evidence="5" id="KW-0106">Calcium</keyword>
<evidence type="ECO:0000256" key="6">
    <source>
        <dbReference type="ARBA" id="ARBA00023288"/>
    </source>
</evidence>
<evidence type="ECO:0000259" key="7">
    <source>
        <dbReference type="PROSITE" id="PS50222"/>
    </source>
</evidence>
<evidence type="ECO:0000256" key="4">
    <source>
        <dbReference type="ARBA" id="ARBA00022737"/>
    </source>
</evidence>
<dbReference type="AlphaFoldDB" id="A0A818M7L7"/>
<comment type="caution">
    <text evidence="8">The sequence shown here is derived from an EMBL/GenBank/DDBJ whole genome shotgun (WGS) entry which is preliminary data.</text>
</comment>
<keyword evidence="4" id="KW-0677">Repeat</keyword>
<dbReference type="Pfam" id="PF13499">
    <property type="entry name" value="EF-hand_7"/>
    <property type="match status" value="1"/>
</dbReference>
<evidence type="ECO:0000256" key="2">
    <source>
        <dbReference type="ARBA" id="ARBA00022707"/>
    </source>
</evidence>